<dbReference type="AlphaFoldDB" id="M8EEU1"/>
<dbReference type="EMBL" id="APBN01000001">
    <property type="protein sequence ID" value="EMT53995.1"/>
    <property type="molecule type" value="Genomic_DNA"/>
</dbReference>
<feature type="transmembrane region" description="Helical" evidence="7">
    <location>
        <begin position="288"/>
        <end position="311"/>
    </location>
</feature>
<keyword evidence="2 7" id="KW-0813">Transport</keyword>
<dbReference type="Pfam" id="PF19300">
    <property type="entry name" value="BPD_transp_1_N"/>
    <property type="match status" value="1"/>
</dbReference>
<gene>
    <name evidence="9" type="ORF">I532_00275</name>
</gene>
<name>M8EEU1_9BACL</name>
<feature type="domain" description="ABC transmembrane type-1" evidence="8">
    <location>
        <begin position="96"/>
        <end position="307"/>
    </location>
</feature>
<comment type="similarity">
    <text evidence="7">Belongs to the binding-protein-dependent transport system permease family.</text>
</comment>
<dbReference type="PATRIC" id="fig|1300222.3.peg.57"/>
<dbReference type="PANTHER" id="PTHR43163">
    <property type="entry name" value="DIPEPTIDE TRANSPORT SYSTEM PERMEASE PROTEIN DPPB-RELATED"/>
    <property type="match status" value="1"/>
</dbReference>
<sequence length="321" mass="36268">MKQLLIRRLIQSIPTLIGASILVFLVFTLAPGDFVTQMSADANMTQERLDEIRALHGLDQPLYKQYLTWMGNLLTGNFGESVLHRQPVTSVINTFMWNSFLIAIIVLVLQWIIASIVGIMAALRQYSIYDSAVTLIVFMAMSFPSFFLGLLMLKFFAVDYQIFPLGGMRSTGSTLTGWADFWDVMKHLALPVIVLTLLNIGSLTRYFRTNMLEVIRQDYVRTARAKGLKERVVIFKHALRNALLPLITLFALEIPGLFSGAIITERIFNWPGIGRVVLDGIFQRDYPLLMGFTMLLVVLTIVANILADLMYGVADPRVRNR</sequence>
<dbReference type="InterPro" id="IPR035906">
    <property type="entry name" value="MetI-like_sf"/>
</dbReference>
<proteinExistence type="inferred from homology"/>
<feature type="transmembrane region" description="Helical" evidence="7">
    <location>
        <begin position="188"/>
        <end position="207"/>
    </location>
</feature>
<evidence type="ECO:0000256" key="3">
    <source>
        <dbReference type="ARBA" id="ARBA00022475"/>
    </source>
</evidence>
<feature type="transmembrane region" description="Helical" evidence="7">
    <location>
        <begin position="100"/>
        <end position="123"/>
    </location>
</feature>
<dbReference type="GeneID" id="89499585"/>
<dbReference type="GO" id="GO:0005886">
    <property type="term" value="C:plasma membrane"/>
    <property type="evidence" value="ECO:0007669"/>
    <property type="project" value="UniProtKB-SubCell"/>
</dbReference>
<evidence type="ECO:0000256" key="2">
    <source>
        <dbReference type="ARBA" id="ARBA00022448"/>
    </source>
</evidence>
<feature type="transmembrane region" description="Helical" evidence="7">
    <location>
        <begin position="243"/>
        <end position="268"/>
    </location>
</feature>
<dbReference type="InterPro" id="IPR045621">
    <property type="entry name" value="BPD_transp_1_N"/>
</dbReference>
<evidence type="ECO:0000256" key="7">
    <source>
        <dbReference type="RuleBase" id="RU363032"/>
    </source>
</evidence>
<dbReference type="CDD" id="cd06261">
    <property type="entry name" value="TM_PBP2"/>
    <property type="match status" value="1"/>
</dbReference>
<evidence type="ECO:0000256" key="6">
    <source>
        <dbReference type="ARBA" id="ARBA00023136"/>
    </source>
</evidence>
<dbReference type="Pfam" id="PF00528">
    <property type="entry name" value="BPD_transp_1"/>
    <property type="match status" value="1"/>
</dbReference>
<dbReference type="RefSeq" id="WP_003385656.1">
    <property type="nucleotide sequence ID" value="NZ_APBN01000001.1"/>
</dbReference>
<evidence type="ECO:0000256" key="4">
    <source>
        <dbReference type="ARBA" id="ARBA00022692"/>
    </source>
</evidence>
<feature type="transmembrane region" description="Helical" evidence="7">
    <location>
        <begin position="12"/>
        <end position="30"/>
    </location>
</feature>
<keyword evidence="5 7" id="KW-1133">Transmembrane helix</keyword>
<keyword evidence="6 7" id="KW-0472">Membrane</keyword>
<organism evidence="9 10">
    <name type="scientific">Brevibacillus borstelensis AK1</name>
    <dbReference type="NCBI Taxonomy" id="1300222"/>
    <lineage>
        <taxon>Bacteria</taxon>
        <taxon>Bacillati</taxon>
        <taxon>Bacillota</taxon>
        <taxon>Bacilli</taxon>
        <taxon>Bacillales</taxon>
        <taxon>Paenibacillaceae</taxon>
        <taxon>Brevibacillus</taxon>
    </lineage>
</organism>
<evidence type="ECO:0000313" key="9">
    <source>
        <dbReference type="EMBL" id="EMT53995.1"/>
    </source>
</evidence>
<dbReference type="GO" id="GO:0055085">
    <property type="term" value="P:transmembrane transport"/>
    <property type="evidence" value="ECO:0007669"/>
    <property type="project" value="InterPro"/>
</dbReference>
<dbReference type="InterPro" id="IPR000515">
    <property type="entry name" value="MetI-like"/>
</dbReference>
<dbReference type="Gene3D" id="1.10.3720.10">
    <property type="entry name" value="MetI-like"/>
    <property type="match status" value="1"/>
</dbReference>
<comment type="subcellular location">
    <subcellularLocation>
        <location evidence="1 7">Cell membrane</location>
        <topology evidence="1 7">Multi-pass membrane protein</topology>
    </subcellularLocation>
</comment>
<dbReference type="SUPFAM" id="SSF161098">
    <property type="entry name" value="MetI-like"/>
    <property type="match status" value="1"/>
</dbReference>
<reference evidence="9 10" key="1">
    <citation type="submission" date="2013-03" db="EMBL/GenBank/DDBJ databases">
        <title>Assembly of a new bacterial strain Brevibacillus borstelensis AK1.</title>
        <authorList>
            <person name="Rajan I."/>
            <person name="PoliReddy D."/>
            <person name="Sugumar T."/>
            <person name="Rathinam K."/>
            <person name="Alqarawi S."/>
            <person name="Khalil A.B."/>
            <person name="Sivakumar N."/>
        </authorList>
    </citation>
    <scope>NUCLEOTIDE SEQUENCE [LARGE SCALE GENOMIC DNA]</scope>
    <source>
        <strain evidence="9 10">AK1</strain>
    </source>
</reference>
<protein>
    <submittedName>
        <fullName evidence="9">Dipeptide/oligopeptide/nickel ABC transporter permease</fullName>
    </submittedName>
</protein>
<dbReference type="PANTHER" id="PTHR43163:SF6">
    <property type="entry name" value="DIPEPTIDE TRANSPORT SYSTEM PERMEASE PROTEIN DPPB-RELATED"/>
    <property type="match status" value="1"/>
</dbReference>
<comment type="caution">
    <text evidence="9">The sequence shown here is derived from an EMBL/GenBank/DDBJ whole genome shotgun (WGS) entry which is preliminary data.</text>
</comment>
<keyword evidence="4 7" id="KW-0812">Transmembrane</keyword>
<feature type="transmembrane region" description="Helical" evidence="7">
    <location>
        <begin position="135"/>
        <end position="157"/>
    </location>
</feature>
<dbReference type="OrthoDB" id="24153at2"/>
<keyword evidence="3" id="KW-1003">Cell membrane</keyword>
<accession>M8EEU1</accession>
<dbReference type="Proteomes" id="UP000012081">
    <property type="component" value="Unassembled WGS sequence"/>
</dbReference>
<evidence type="ECO:0000256" key="1">
    <source>
        <dbReference type="ARBA" id="ARBA00004651"/>
    </source>
</evidence>
<keyword evidence="10" id="KW-1185">Reference proteome</keyword>
<evidence type="ECO:0000256" key="5">
    <source>
        <dbReference type="ARBA" id="ARBA00022989"/>
    </source>
</evidence>
<dbReference type="PROSITE" id="PS50928">
    <property type="entry name" value="ABC_TM1"/>
    <property type="match status" value="1"/>
</dbReference>
<dbReference type="STRING" id="1300222.I532_00275"/>
<evidence type="ECO:0000259" key="8">
    <source>
        <dbReference type="PROSITE" id="PS50928"/>
    </source>
</evidence>
<evidence type="ECO:0000313" key="10">
    <source>
        <dbReference type="Proteomes" id="UP000012081"/>
    </source>
</evidence>